<accession>W2NVX4</accession>
<protein>
    <submittedName>
        <fullName evidence="1">Uncharacterized protein</fullName>
    </submittedName>
</protein>
<name>W2NVX4_PHYNI</name>
<evidence type="ECO:0000313" key="1">
    <source>
        <dbReference type="EMBL" id="ETM52741.1"/>
    </source>
</evidence>
<dbReference type="Proteomes" id="UP000054532">
    <property type="component" value="Unassembled WGS sequence"/>
</dbReference>
<reference evidence="1" key="1">
    <citation type="submission" date="2013-11" db="EMBL/GenBank/DDBJ databases">
        <title>The Genome Sequence of Phytophthora parasitica IAC_01/95.</title>
        <authorList>
            <consortium name="The Broad Institute Genomics Platform"/>
            <person name="Russ C."/>
            <person name="Tyler B."/>
            <person name="Panabieres F."/>
            <person name="Shan W."/>
            <person name="Tripathy S."/>
            <person name="Grunwald N."/>
            <person name="Machado M."/>
            <person name="Johnson C.S."/>
            <person name="Arredondo F."/>
            <person name="Hong C."/>
            <person name="Coffey M."/>
            <person name="Young S.K."/>
            <person name="Zeng Q."/>
            <person name="Gargeya S."/>
            <person name="Fitzgerald M."/>
            <person name="Abouelleil A."/>
            <person name="Alvarado L."/>
            <person name="Chapman S.B."/>
            <person name="Gainer-Dewar J."/>
            <person name="Goldberg J."/>
            <person name="Griggs A."/>
            <person name="Gujja S."/>
            <person name="Hansen M."/>
            <person name="Howarth C."/>
            <person name="Imamovic A."/>
            <person name="Ireland A."/>
            <person name="Larimer J."/>
            <person name="McCowan C."/>
            <person name="Murphy C."/>
            <person name="Pearson M."/>
            <person name="Poon T.W."/>
            <person name="Priest M."/>
            <person name="Roberts A."/>
            <person name="Saif S."/>
            <person name="Shea T."/>
            <person name="Sykes S."/>
            <person name="Wortman J."/>
            <person name="Nusbaum C."/>
            <person name="Birren B."/>
        </authorList>
    </citation>
    <scope>NUCLEOTIDE SEQUENCE [LARGE SCALE GENOMIC DNA]</scope>
    <source>
        <strain evidence="1">IAC_01/95</strain>
    </source>
</reference>
<dbReference type="AlphaFoldDB" id="W2NVX4"/>
<gene>
    <name evidence="1" type="ORF">L914_03686</name>
</gene>
<dbReference type="EMBL" id="KI691524">
    <property type="protein sequence ID" value="ETM52741.1"/>
    <property type="molecule type" value="Genomic_DNA"/>
</dbReference>
<sequence>MGPMLLAHGQVPTRLLIILNFAFTSINEVPAPSVAARHRLLCVHKYRDGLVETRIGNLLELLRRPVHSIIAHFKKHGHAKMTTRMGRKKVIEARQDR</sequence>
<organism evidence="1">
    <name type="scientific">Phytophthora nicotianae</name>
    <name type="common">Potato buckeye rot agent</name>
    <name type="synonym">Phytophthora parasitica</name>
    <dbReference type="NCBI Taxonomy" id="4792"/>
    <lineage>
        <taxon>Eukaryota</taxon>
        <taxon>Sar</taxon>
        <taxon>Stramenopiles</taxon>
        <taxon>Oomycota</taxon>
        <taxon>Peronosporomycetes</taxon>
        <taxon>Peronosporales</taxon>
        <taxon>Peronosporaceae</taxon>
        <taxon>Phytophthora</taxon>
    </lineage>
</organism>
<proteinExistence type="predicted"/>